<name>A0A0W8FAK1_9ZZZZ</name>
<dbReference type="InterPro" id="IPR019734">
    <property type="entry name" value="TPR_rpt"/>
</dbReference>
<dbReference type="Gene3D" id="1.25.40.10">
    <property type="entry name" value="Tetratricopeptide repeat domain"/>
    <property type="match status" value="1"/>
</dbReference>
<protein>
    <submittedName>
        <fullName evidence="4">Tpr domain protein, putative component of tonb system</fullName>
    </submittedName>
</protein>
<evidence type="ECO:0000256" key="2">
    <source>
        <dbReference type="ARBA" id="ARBA00022803"/>
    </source>
</evidence>
<accession>A0A0W8FAK1</accession>
<evidence type="ECO:0000256" key="1">
    <source>
        <dbReference type="ARBA" id="ARBA00022737"/>
    </source>
</evidence>
<dbReference type="EMBL" id="LNQE01001416">
    <property type="protein sequence ID" value="KUG17896.1"/>
    <property type="molecule type" value="Genomic_DNA"/>
</dbReference>
<sequence>MNSKEKIQLHKGMDCVRRMDFEKAIEYFQIVTASNPDMPEAWNNLGVAFYGLGRIDEALESYDRSIALDPSNLDALRNRAFLLRNQKRLPEALEAYDTVLEKGGDAIDLESTAVVLTAMGRLEEALNCLYLAREKLSLKRLEDEIEMVQKKILERDGQSGD</sequence>
<evidence type="ECO:0000256" key="3">
    <source>
        <dbReference type="SAM" id="Coils"/>
    </source>
</evidence>
<reference evidence="4" key="1">
    <citation type="journal article" date="2015" name="Proc. Natl. Acad. Sci. U.S.A.">
        <title>Networks of energetic and metabolic interactions define dynamics in microbial communities.</title>
        <authorList>
            <person name="Embree M."/>
            <person name="Liu J.K."/>
            <person name="Al-Bassam M.M."/>
            <person name="Zengler K."/>
        </authorList>
    </citation>
    <scope>NUCLEOTIDE SEQUENCE</scope>
</reference>
<keyword evidence="1" id="KW-0677">Repeat</keyword>
<dbReference type="SUPFAM" id="SSF48452">
    <property type="entry name" value="TPR-like"/>
    <property type="match status" value="1"/>
</dbReference>
<feature type="coiled-coil region" evidence="3">
    <location>
        <begin position="131"/>
        <end position="158"/>
    </location>
</feature>
<dbReference type="AlphaFoldDB" id="A0A0W8FAK1"/>
<dbReference type="SMART" id="SM00028">
    <property type="entry name" value="TPR"/>
    <property type="match status" value="3"/>
</dbReference>
<gene>
    <name evidence="4" type="ORF">ASZ90_012429</name>
</gene>
<dbReference type="PANTHER" id="PTHR44943:SF4">
    <property type="entry name" value="TPR REPEAT-CONTAINING PROTEIN MJ0798"/>
    <property type="match status" value="1"/>
</dbReference>
<organism evidence="4">
    <name type="scientific">hydrocarbon metagenome</name>
    <dbReference type="NCBI Taxonomy" id="938273"/>
    <lineage>
        <taxon>unclassified sequences</taxon>
        <taxon>metagenomes</taxon>
        <taxon>ecological metagenomes</taxon>
    </lineage>
</organism>
<dbReference type="PROSITE" id="PS50005">
    <property type="entry name" value="TPR"/>
    <property type="match status" value="1"/>
</dbReference>
<dbReference type="PROSITE" id="PS50293">
    <property type="entry name" value="TPR_REGION"/>
    <property type="match status" value="1"/>
</dbReference>
<dbReference type="InterPro" id="IPR011990">
    <property type="entry name" value="TPR-like_helical_dom_sf"/>
</dbReference>
<proteinExistence type="predicted"/>
<dbReference type="InterPro" id="IPR051685">
    <property type="entry name" value="Ycf3/AcsC/BcsC/TPR_MFPF"/>
</dbReference>
<comment type="caution">
    <text evidence="4">The sequence shown here is derived from an EMBL/GenBank/DDBJ whole genome shotgun (WGS) entry which is preliminary data.</text>
</comment>
<keyword evidence="2" id="KW-0802">TPR repeat</keyword>
<dbReference type="PANTHER" id="PTHR44943">
    <property type="entry name" value="CELLULOSE SYNTHASE OPERON PROTEIN C"/>
    <property type="match status" value="1"/>
</dbReference>
<evidence type="ECO:0000313" key="4">
    <source>
        <dbReference type="EMBL" id="KUG17896.1"/>
    </source>
</evidence>
<keyword evidence="3" id="KW-0175">Coiled coil</keyword>
<dbReference type="Pfam" id="PF13432">
    <property type="entry name" value="TPR_16"/>
    <property type="match status" value="1"/>
</dbReference>